<evidence type="ECO:0000313" key="2">
    <source>
        <dbReference type="EMBL" id="RCK68647.1"/>
    </source>
</evidence>
<evidence type="ECO:0000313" key="3">
    <source>
        <dbReference type="Proteomes" id="UP000252770"/>
    </source>
</evidence>
<dbReference type="SUPFAM" id="SSF55729">
    <property type="entry name" value="Acyl-CoA N-acyltransferases (Nat)"/>
    <property type="match status" value="1"/>
</dbReference>
<keyword evidence="2" id="KW-0808">Transferase</keyword>
<reference evidence="2 3" key="1">
    <citation type="submission" date="2018-07" db="EMBL/GenBank/DDBJ databases">
        <title>Desertimonas flava gen. nov. sp. nov.</title>
        <authorList>
            <person name="Liu S."/>
        </authorList>
    </citation>
    <scope>NUCLEOTIDE SEQUENCE [LARGE SCALE GENOMIC DNA]</scope>
    <source>
        <strain evidence="2 3">16Sb5-5</strain>
    </source>
</reference>
<organism evidence="2 3">
    <name type="scientific">Desertihabitans brevis</name>
    <dbReference type="NCBI Taxonomy" id="2268447"/>
    <lineage>
        <taxon>Bacteria</taxon>
        <taxon>Bacillati</taxon>
        <taxon>Actinomycetota</taxon>
        <taxon>Actinomycetes</taxon>
        <taxon>Propionibacteriales</taxon>
        <taxon>Propionibacteriaceae</taxon>
        <taxon>Desertihabitans</taxon>
    </lineage>
</organism>
<proteinExistence type="predicted"/>
<sequence length="113" mass="12200">MDIPRPRRRWIGRLPHLSPLAVLPGHQRRGAGSALIAAIVDAVDLAGAPFLLLEGSPGFYSRFGFQDARIHGVRFPLPPGAPAGAGQLRPLTSYRRLAGRVRYPPAFLAATIE</sequence>
<dbReference type="AlphaFoldDB" id="A0A367YSB9"/>
<protein>
    <submittedName>
        <fullName evidence="2">GNAT family N-acetyltransferase</fullName>
    </submittedName>
</protein>
<dbReference type="InterPro" id="IPR016181">
    <property type="entry name" value="Acyl_CoA_acyltransferase"/>
</dbReference>
<accession>A0A367YSB9</accession>
<dbReference type="GO" id="GO:0016747">
    <property type="term" value="F:acyltransferase activity, transferring groups other than amino-acyl groups"/>
    <property type="evidence" value="ECO:0007669"/>
    <property type="project" value="InterPro"/>
</dbReference>
<evidence type="ECO:0000259" key="1">
    <source>
        <dbReference type="PROSITE" id="PS51186"/>
    </source>
</evidence>
<dbReference type="CDD" id="cd04301">
    <property type="entry name" value="NAT_SF"/>
    <property type="match status" value="1"/>
</dbReference>
<gene>
    <name evidence="2" type="ORF">DT076_15610</name>
</gene>
<dbReference type="RefSeq" id="WP_114127618.1">
    <property type="nucleotide sequence ID" value="NZ_QOUI01000010.1"/>
</dbReference>
<dbReference type="Pfam" id="PF13508">
    <property type="entry name" value="Acetyltransf_7"/>
    <property type="match status" value="1"/>
</dbReference>
<dbReference type="InterPro" id="IPR000182">
    <property type="entry name" value="GNAT_dom"/>
</dbReference>
<dbReference type="Gene3D" id="3.40.630.30">
    <property type="match status" value="1"/>
</dbReference>
<keyword evidence="3" id="KW-1185">Reference proteome</keyword>
<feature type="domain" description="N-acetyltransferase" evidence="1">
    <location>
        <begin position="1"/>
        <end position="84"/>
    </location>
</feature>
<dbReference type="Proteomes" id="UP000252770">
    <property type="component" value="Unassembled WGS sequence"/>
</dbReference>
<dbReference type="EMBL" id="QOUI01000010">
    <property type="protein sequence ID" value="RCK68647.1"/>
    <property type="molecule type" value="Genomic_DNA"/>
</dbReference>
<comment type="caution">
    <text evidence="2">The sequence shown here is derived from an EMBL/GenBank/DDBJ whole genome shotgun (WGS) entry which is preliminary data.</text>
</comment>
<name>A0A367YSB9_9ACTN</name>
<dbReference type="PROSITE" id="PS51186">
    <property type="entry name" value="GNAT"/>
    <property type="match status" value="1"/>
</dbReference>